<organism evidence="7 8">
    <name type="scientific">Acrasis kona</name>
    <dbReference type="NCBI Taxonomy" id="1008807"/>
    <lineage>
        <taxon>Eukaryota</taxon>
        <taxon>Discoba</taxon>
        <taxon>Heterolobosea</taxon>
        <taxon>Tetramitia</taxon>
        <taxon>Eutetramitia</taxon>
        <taxon>Acrasidae</taxon>
        <taxon>Acrasis</taxon>
    </lineage>
</organism>
<feature type="domain" description="RING-type" evidence="6">
    <location>
        <begin position="402"/>
        <end position="435"/>
    </location>
</feature>
<keyword evidence="5" id="KW-0472">Membrane</keyword>
<keyword evidence="1" id="KW-0479">Metal-binding</keyword>
<feature type="transmembrane region" description="Helical" evidence="5">
    <location>
        <begin position="308"/>
        <end position="333"/>
    </location>
</feature>
<dbReference type="InterPro" id="IPR013083">
    <property type="entry name" value="Znf_RING/FYVE/PHD"/>
</dbReference>
<dbReference type="InterPro" id="IPR011641">
    <property type="entry name" value="Tyr-kin_ephrin_A/B_rcpt-like"/>
</dbReference>
<keyword evidence="5" id="KW-0812">Transmembrane</keyword>
<sequence>MGGGYIKIDINKGNLYIDNQMDDDHVYINSEGLPAVAEFAGGGSGGAVRINLAGFNNVRGGDSQWGYGGGGGGGRVSILYNALNNTECTPMISSIINSTGGLSTGGSCTSNGDSGTIYINWCTRGFFVNTTTGDCEQCPFGEYTPADGMDYCMSCDAGKYQNETASTTCMDCPKGQYTSDQGQVTCKWCRAGQYQNKTMSSACNPCPKNTYQDQLGQDSCKPCGEGRHSEISSSTCLDCAPGTFRNDSMSDCAPCPAGTFNKLYGQGSLQSCLLCPRNTSSSMGSDQCAPCMWFELSEPGSEHCKIAWFFWVGLGSTIGLLLLIVSVVMICCLCRRRIFKQKTVGIWVQSAEEDFDDESMSSVLIQSRRSSVSVDKPINHNNGFVQTVYSTSSPTTTGEMLCEVCSKHEKNTAFDCGHVVCKSCASHMQQCPFCKKIIQSKVEVYNI</sequence>
<keyword evidence="8" id="KW-1185">Reference proteome</keyword>
<evidence type="ECO:0000256" key="4">
    <source>
        <dbReference type="PROSITE-ProRule" id="PRU00175"/>
    </source>
</evidence>
<dbReference type="SMART" id="SM01411">
    <property type="entry name" value="Ephrin_rec_like"/>
    <property type="match status" value="3"/>
</dbReference>
<evidence type="ECO:0000256" key="1">
    <source>
        <dbReference type="ARBA" id="ARBA00022723"/>
    </source>
</evidence>
<dbReference type="EMBL" id="JAOPGA020001572">
    <property type="protein sequence ID" value="KAL0489587.1"/>
    <property type="molecule type" value="Genomic_DNA"/>
</dbReference>
<dbReference type="PANTHER" id="PTHR46967">
    <property type="entry name" value="INSULIN-LIKE GROWTH FACTOR BINDING PROTEIN,N-TERMINAL"/>
    <property type="match status" value="1"/>
</dbReference>
<keyword evidence="3" id="KW-0862">Zinc</keyword>
<dbReference type="SUPFAM" id="SSF57850">
    <property type="entry name" value="RING/U-box"/>
    <property type="match status" value="1"/>
</dbReference>
<dbReference type="AlphaFoldDB" id="A0AAW2ZI59"/>
<keyword evidence="5" id="KW-1133">Transmembrane helix</keyword>
<dbReference type="InterPro" id="IPR017907">
    <property type="entry name" value="Znf_RING_CS"/>
</dbReference>
<evidence type="ECO:0000256" key="5">
    <source>
        <dbReference type="SAM" id="Phobius"/>
    </source>
</evidence>
<name>A0AAW2ZI59_9EUKA</name>
<dbReference type="Pfam" id="PF07699">
    <property type="entry name" value="Ephrin_rec_like"/>
    <property type="match status" value="1"/>
</dbReference>
<dbReference type="Gene3D" id="2.10.50.10">
    <property type="entry name" value="Tumor Necrosis Factor Receptor, subunit A, domain 2"/>
    <property type="match status" value="3"/>
</dbReference>
<dbReference type="Gene3D" id="3.30.40.10">
    <property type="entry name" value="Zinc/RING finger domain, C3HC4 (zinc finger)"/>
    <property type="match status" value="1"/>
</dbReference>
<protein>
    <submittedName>
        <fullName evidence="7">Signal peptide, CUB and EGF-like domain-containing protein</fullName>
    </submittedName>
</protein>
<evidence type="ECO:0000313" key="8">
    <source>
        <dbReference type="Proteomes" id="UP001431209"/>
    </source>
</evidence>
<dbReference type="InterPro" id="IPR009030">
    <property type="entry name" value="Growth_fac_rcpt_cys_sf"/>
</dbReference>
<accession>A0AAW2ZI59</accession>
<dbReference type="PANTHER" id="PTHR46967:SF1">
    <property type="entry name" value="KERATIN-ASSOCIATED PROTEIN 16-1-LIKE"/>
    <property type="match status" value="1"/>
</dbReference>
<evidence type="ECO:0000256" key="2">
    <source>
        <dbReference type="ARBA" id="ARBA00022771"/>
    </source>
</evidence>
<dbReference type="PROSITE" id="PS00518">
    <property type="entry name" value="ZF_RING_1"/>
    <property type="match status" value="1"/>
</dbReference>
<comment type="caution">
    <text evidence="7">The sequence shown here is derived from an EMBL/GenBank/DDBJ whole genome shotgun (WGS) entry which is preliminary data.</text>
</comment>
<reference evidence="7 8" key="1">
    <citation type="submission" date="2024-03" db="EMBL/GenBank/DDBJ databases">
        <title>The Acrasis kona genome and developmental transcriptomes reveal deep origins of eukaryotic multicellular pathways.</title>
        <authorList>
            <person name="Sheikh S."/>
            <person name="Fu C.-J."/>
            <person name="Brown M.W."/>
            <person name="Baldauf S.L."/>
        </authorList>
    </citation>
    <scope>NUCLEOTIDE SEQUENCE [LARGE SCALE GENOMIC DNA]</scope>
    <source>
        <strain evidence="7 8">ATCC MYA-3509</strain>
    </source>
</reference>
<keyword evidence="2 4" id="KW-0863">Zinc-finger</keyword>
<dbReference type="Proteomes" id="UP001431209">
    <property type="component" value="Unassembled WGS sequence"/>
</dbReference>
<proteinExistence type="predicted"/>
<evidence type="ECO:0000256" key="3">
    <source>
        <dbReference type="ARBA" id="ARBA00022833"/>
    </source>
</evidence>
<dbReference type="SUPFAM" id="SSF57184">
    <property type="entry name" value="Growth factor receptor domain"/>
    <property type="match status" value="1"/>
</dbReference>
<dbReference type="GO" id="GO:0008270">
    <property type="term" value="F:zinc ion binding"/>
    <property type="evidence" value="ECO:0007669"/>
    <property type="project" value="UniProtKB-KW"/>
</dbReference>
<evidence type="ECO:0000313" key="7">
    <source>
        <dbReference type="EMBL" id="KAL0489587.1"/>
    </source>
</evidence>
<gene>
    <name evidence="7" type="ORF">AKO1_009144</name>
</gene>
<evidence type="ECO:0000259" key="6">
    <source>
        <dbReference type="PROSITE" id="PS50089"/>
    </source>
</evidence>
<dbReference type="PROSITE" id="PS50089">
    <property type="entry name" value="ZF_RING_2"/>
    <property type="match status" value="1"/>
</dbReference>
<dbReference type="InterPro" id="IPR001841">
    <property type="entry name" value="Znf_RING"/>
</dbReference>